<evidence type="ECO:0000256" key="1">
    <source>
        <dbReference type="SAM" id="SignalP"/>
    </source>
</evidence>
<reference evidence="2 3" key="1">
    <citation type="journal article" date="2015" name="Nature">
        <title>rRNA introns, odd ribosomes, and small enigmatic genomes across a large radiation of phyla.</title>
        <authorList>
            <person name="Brown C.T."/>
            <person name="Hug L.A."/>
            <person name="Thomas B.C."/>
            <person name="Sharon I."/>
            <person name="Castelle C.J."/>
            <person name="Singh A."/>
            <person name="Wilkins M.J."/>
            <person name="Williams K.H."/>
            <person name="Banfield J.F."/>
        </authorList>
    </citation>
    <scope>NUCLEOTIDE SEQUENCE [LARGE SCALE GENOMIC DNA]</scope>
</reference>
<gene>
    <name evidence="2" type="ORF">UU65_C0001G0124</name>
</gene>
<feature type="signal peptide" evidence="1">
    <location>
        <begin position="1"/>
        <end position="25"/>
    </location>
</feature>
<proteinExistence type="predicted"/>
<comment type="caution">
    <text evidence="2">The sequence shown here is derived from an EMBL/GenBank/DDBJ whole genome shotgun (WGS) entry which is preliminary data.</text>
</comment>
<name>A0A0G0W9P7_UNCC2</name>
<sequence>MLKKIITYGISILFVVNANANQANAATAYPTKTIKFFVGQSLNTLNEGQTGSFIFTVSIPDTKPILRSAFIEFSGVSKSAANPQIELSIGGSTVNHELTTISDKPYFIINLDTMENFSNIKDAGDYSYTLDYKILNGSLSLANAFITITYQYSTQNGYPTQGSLTSSTYDMGGASALNTISWDANTLPNNAKIKVQIATSNIESGPWVFLGPDGTKFSFYESSGETIHPRHNNSRYYKYKVVFSTRDPSVTPNINKIKINYSP</sequence>
<evidence type="ECO:0000313" key="2">
    <source>
        <dbReference type="EMBL" id="KKS09719.1"/>
    </source>
</evidence>
<dbReference type="EMBL" id="LCBL01000001">
    <property type="protein sequence ID" value="KKS09719.1"/>
    <property type="molecule type" value="Genomic_DNA"/>
</dbReference>
<accession>A0A0G0W9P7</accession>
<protein>
    <submittedName>
        <fullName evidence="2">Uncharacterized protein</fullName>
    </submittedName>
</protein>
<dbReference type="Proteomes" id="UP000033869">
    <property type="component" value="Unassembled WGS sequence"/>
</dbReference>
<organism evidence="2 3">
    <name type="scientific">candidate division CPR2 bacterium GW2011_GWC1_41_48</name>
    <dbReference type="NCBI Taxonomy" id="1618344"/>
    <lineage>
        <taxon>Bacteria</taxon>
        <taxon>Bacteria division CPR2</taxon>
    </lineage>
</organism>
<keyword evidence="1" id="KW-0732">Signal</keyword>
<feature type="chain" id="PRO_5002535069" evidence="1">
    <location>
        <begin position="26"/>
        <end position="263"/>
    </location>
</feature>
<evidence type="ECO:0000313" key="3">
    <source>
        <dbReference type="Proteomes" id="UP000033869"/>
    </source>
</evidence>
<dbReference type="AlphaFoldDB" id="A0A0G0W9P7"/>